<name>A0A1T4LK86_9BACT</name>
<reference evidence="6 7" key="1">
    <citation type="submission" date="2017-02" db="EMBL/GenBank/DDBJ databases">
        <authorList>
            <person name="Peterson S.W."/>
        </authorList>
    </citation>
    <scope>NUCLEOTIDE SEQUENCE [LARGE SCALE GENOMIC DNA]</scope>
    <source>
        <strain evidence="6 7">DSM 22335</strain>
    </source>
</reference>
<dbReference type="PANTHER" id="PTHR43133">
    <property type="entry name" value="RNA POLYMERASE ECF-TYPE SIGMA FACTO"/>
    <property type="match status" value="1"/>
</dbReference>
<evidence type="ECO:0000313" key="7">
    <source>
        <dbReference type="Proteomes" id="UP000190888"/>
    </source>
</evidence>
<dbReference type="NCBIfam" id="TIGR02985">
    <property type="entry name" value="Sig70_bacteroi1"/>
    <property type="match status" value="1"/>
</dbReference>
<dbReference type="CDD" id="cd06171">
    <property type="entry name" value="Sigma70_r4"/>
    <property type="match status" value="1"/>
</dbReference>
<dbReference type="InterPro" id="IPR036388">
    <property type="entry name" value="WH-like_DNA-bd_sf"/>
</dbReference>
<evidence type="ECO:0000259" key="5">
    <source>
        <dbReference type="SMART" id="SM00421"/>
    </source>
</evidence>
<protein>
    <submittedName>
        <fullName evidence="6">RNA polymerase sigma-70 factor, ECF subfamily</fullName>
    </submittedName>
</protein>
<evidence type="ECO:0000256" key="3">
    <source>
        <dbReference type="ARBA" id="ARBA00023082"/>
    </source>
</evidence>
<evidence type="ECO:0000256" key="1">
    <source>
        <dbReference type="ARBA" id="ARBA00010641"/>
    </source>
</evidence>
<organism evidence="6 7">
    <name type="scientific">Sediminibacterium ginsengisoli</name>
    <dbReference type="NCBI Taxonomy" id="413434"/>
    <lineage>
        <taxon>Bacteria</taxon>
        <taxon>Pseudomonadati</taxon>
        <taxon>Bacteroidota</taxon>
        <taxon>Chitinophagia</taxon>
        <taxon>Chitinophagales</taxon>
        <taxon>Chitinophagaceae</taxon>
        <taxon>Sediminibacterium</taxon>
    </lineage>
</organism>
<keyword evidence="7" id="KW-1185">Reference proteome</keyword>
<dbReference type="InterPro" id="IPR013249">
    <property type="entry name" value="RNA_pol_sigma70_r4_t2"/>
</dbReference>
<dbReference type="Pfam" id="PF04542">
    <property type="entry name" value="Sigma70_r2"/>
    <property type="match status" value="1"/>
</dbReference>
<evidence type="ECO:0000256" key="4">
    <source>
        <dbReference type="ARBA" id="ARBA00023163"/>
    </source>
</evidence>
<dbReference type="EMBL" id="FUWH01000002">
    <property type="protein sequence ID" value="SJZ54938.1"/>
    <property type="molecule type" value="Genomic_DNA"/>
</dbReference>
<dbReference type="OrthoDB" id="1342792at2"/>
<dbReference type="Gene3D" id="1.10.1740.10">
    <property type="match status" value="1"/>
</dbReference>
<dbReference type="GO" id="GO:0016987">
    <property type="term" value="F:sigma factor activity"/>
    <property type="evidence" value="ECO:0007669"/>
    <property type="project" value="UniProtKB-KW"/>
</dbReference>
<dbReference type="SUPFAM" id="SSF88946">
    <property type="entry name" value="Sigma2 domain of RNA polymerase sigma factors"/>
    <property type="match status" value="1"/>
</dbReference>
<keyword evidence="2" id="KW-0805">Transcription regulation</keyword>
<evidence type="ECO:0000256" key="2">
    <source>
        <dbReference type="ARBA" id="ARBA00023015"/>
    </source>
</evidence>
<dbReference type="SUPFAM" id="SSF88659">
    <property type="entry name" value="Sigma3 and sigma4 domains of RNA polymerase sigma factors"/>
    <property type="match status" value="1"/>
</dbReference>
<dbReference type="InterPro" id="IPR007627">
    <property type="entry name" value="RNA_pol_sigma70_r2"/>
</dbReference>
<proteinExistence type="inferred from homology"/>
<dbReference type="RefSeq" id="WP_078830464.1">
    <property type="nucleotide sequence ID" value="NZ_FUWH01000002.1"/>
</dbReference>
<dbReference type="Proteomes" id="UP000190888">
    <property type="component" value="Unassembled WGS sequence"/>
</dbReference>
<gene>
    <name evidence="6" type="ORF">SAMN04488132_102533</name>
</gene>
<dbReference type="NCBIfam" id="TIGR02937">
    <property type="entry name" value="sigma70-ECF"/>
    <property type="match status" value="1"/>
</dbReference>
<accession>A0A1T4LK86</accession>
<dbReference type="Gene3D" id="1.10.10.10">
    <property type="entry name" value="Winged helix-like DNA-binding domain superfamily/Winged helix DNA-binding domain"/>
    <property type="match status" value="1"/>
</dbReference>
<dbReference type="InterPro" id="IPR014327">
    <property type="entry name" value="RNA_pol_sigma70_bacteroid"/>
</dbReference>
<dbReference type="SMART" id="SM00421">
    <property type="entry name" value="HTH_LUXR"/>
    <property type="match status" value="1"/>
</dbReference>
<dbReference type="GO" id="GO:0006352">
    <property type="term" value="P:DNA-templated transcription initiation"/>
    <property type="evidence" value="ECO:0007669"/>
    <property type="project" value="InterPro"/>
</dbReference>
<keyword evidence="4" id="KW-0804">Transcription</keyword>
<dbReference type="InterPro" id="IPR039425">
    <property type="entry name" value="RNA_pol_sigma-70-like"/>
</dbReference>
<sequence>MIPGAPYDEVALLRLISEGDAIAFRQLFERHKGKVYYIAREMLHSDEAAQDAVQEIFLKIWLHNQRLAGINNFTAYLNTVTRNHIYNVLRKEAGQEKLLRHLLQQEVITGEGEALNTLALHEMQRILHDAVSILSPQQRKVFEMSRLEGLKQDEIAASLGLSKETVKKYLADALRKLKSQLGAHGQSLILILLLQLR</sequence>
<dbReference type="InterPro" id="IPR013324">
    <property type="entry name" value="RNA_pol_sigma_r3/r4-like"/>
</dbReference>
<dbReference type="PANTHER" id="PTHR43133:SF46">
    <property type="entry name" value="RNA POLYMERASE SIGMA-70 FACTOR ECF SUBFAMILY"/>
    <property type="match status" value="1"/>
</dbReference>
<dbReference type="InterPro" id="IPR000792">
    <property type="entry name" value="Tscrpt_reg_LuxR_C"/>
</dbReference>
<dbReference type="STRING" id="413434.SAMN04488132_102533"/>
<dbReference type="Pfam" id="PF08281">
    <property type="entry name" value="Sigma70_r4_2"/>
    <property type="match status" value="1"/>
</dbReference>
<dbReference type="GO" id="GO:0003677">
    <property type="term" value="F:DNA binding"/>
    <property type="evidence" value="ECO:0007669"/>
    <property type="project" value="InterPro"/>
</dbReference>
<feature type="domain" description="HTH luxR-type" evidence="5">
    <location>
        <begin position="131"/>
        <end position="185"/>
    </location>
</feature>
<evidence type="ECO:0000313" key="6">
    <source>
        <dbReference type="EMBL" id="SJZ54938.1"/>
    </source>
</evidence>
<keyword evidence="3" id="KW-0731">Sigma factor</keyword>
<dbReference type="InterPro" id="IPR014284">
    <property type="entry name" value="RNA_pol_sigma-70_dom"/>
</dbReference>
<comment type="similarity">
    <text evidence="1">Belongs to the sigma-70 factor family. ECF subfamily.</text>
</comment>
<dbReference type="AlphaFoldDB" id="A0A1T4LK86"/>
<dbReference type="InterPro" id="IPR013325">
    <property type="entry name" value="RNA_pol_sigma_r2"/>
</dbReference>